<dbReference type="EMBL" id="SBIQ01000049">
    <property type="protein sequence ID" value="KAF7683820.1"/>
    <property type="molecule type" value="Genomic_DNA"/>
</dbReference>
<protein>
    <submittedName>
        <fullName evidence="1">Uncharacterized protein</fullName>
    </submittedName>
</protein>
<name>A0ABQ7I033_9MICR</name>
<evidence type="ECO:0000313" key="1">
    <source>
        <dbReference type="EMBL" id="KAF7683820.1"/>
    </source>
</evidence>
<accession>A0ABQ7I033</accession>
<reference evidence="1 2" key="1">
    <citation type="submission" date="2019-01" db="EMBL/GenBank/DDBJ databases">
        <title>Genomes sequencing and comparative genomics of infectious freshwater microsporidia, Cucumispora dikerogammari and Thelohania contejeani.</title>
        <authorList>
            <person name="Cormier A."/>
            <person name="Giraud I."/>
            <person name="Wattier R."/>
            <person name="Teixeira M."/>
            <person name="Grandjean F."/>
            <person name="Rigaud T."/>
            <person name="Cordaux R."/>
        </authorList>
    </citation>
    <scope>NUCLEOTIDE SEQUENCE [LARGE SCALE GENOMIC DNA]</scope>
    <source>
        <strain evidence="1">T1</strain>
        <tissue evidence="1">Spores</tissue>
    </source>
</reference>
<evidence type="ECO:0000313" key="2">
    <source>
        <dbReference type="Proteomes" id="UP001516464"/>
    </source>
</evidence>
<dbReference type="Proteomes" id="UP001516464">
    <property type="component" value="Unassembled WGS sequence"/>
</dbReference>
<organism evidence="1 2">
    <name type="scientific">Astathelohania contejeani</name>
    <dbReference type="NCBI Taxonomy" id="164912"/>
    <lineage>
        <taxon>Eukaryota</taxon>
        <taxon>Fungi</taxon>
        <taxon>Fungi incertae sedis</taxon>
        <taxon>Microsporidia</taxon>
        <taxon>Astathelohaniidae</taxon>
        <taxon>Astathelohania</taxon>
    </lineage>
</organism>
<gene>
    <name evidence="1" type="ORF">TCON_0974</name>
</gene>
<keyword evidence="2" id="KW-1185">Reference proteome</keyword>
<proteinExistence type="predicted"/>
<comment type="caution">
    <text evidence="1">The sequence shown here is derived from an EMBL/GenBank/DDBJ whole genome shotgun (WGS) entry which is preliminary data.</text>
</comment>
<sequence>MKNRKPFNEYGGFNEQLIYDIKKDLKTIIDYIKENHITTDMYDMIIPRKFNILKITLMYHEFTFRYSYLQHFYITLLRHMELYMENNNQRDFEILLFLLHKIYFNEHEDCHDETKRIPIEVELQTLENITRYSINKEYALRLLDELKWDDAFAVVLPRNLTLNSIDLALLAKELEHLKDEINKI</sequence>